<gene>
    <name evidence="1" type="ORF">AO501_26660</name>
</gene>
<evidence type="ECO:0000313" key="2">
    <source>
        <dbReference type="Proteomes" id="UP000051677"/>
    </source>
</evidence>
<reference evidence="1 2" key="1">
    <citation type="submission" date="2015-10" db="EMBL/GenBank/DDBJ databases">
        <title>Mycobacterium gordonae draft genome assembly.</title>
        <authorList>
            <person name="Ustinova V."/>
            <person name="Smirnova T."/>
            <person name="Blagodatskikh K."/>
            <person name="Varlamov D."/>
            <person name="Larionova E."/>
            <person name="Chernousova L."/>
        </authorList>
    </citation>
    <scope>NUCLEOTIDE SEQUENCE [LARGE SCALE GENOMIC DNA]</scope>
    <source>
        <strain evidence="1 2">CTRI 14-8773</strain>
    </source>
</reference>
<evidence type="ECO:0008006" key="3">
    <source>
        <dbReference type="Google" id="ProtNLM"/>
    </source>
</evidence>
<name>A0A0Q2QLX6_MYCGO</name>
<proteinExistence type="predicted"/>
<dbReference type="Proteomes" id="UP000051677">
    <property type="component" value="Unassembled WGS sequence"/>
</dbReference>
<dbReference type="RefSeq" id="WP_055576324.1">
    <property type="nucleotide sequence ID" value="NZ_LKTM01000007.1"/>
</dbReference>
<protein>
    <recommendedName>
        <fullName evidence="3">ESX-1 secretion-associated protein</fullName>
    </recommendedName>
</protein>
<dbReference type="AlphaFoldDB" id="A0A0Q2QLX6"/>
<evidence type="ECO:0000313" key="1">
    <source>
        <dbReference type="EMBL" id="KQH80813.1"/>
    </source>
</evidence>
<organism evidence="1 2">
    <name type="scientific">Mycobacterium gordonae</name>
    <dbReference type="NCBI Taxonomy" id="1778"/>
    <lineage>
        <taxon>Bacteria</taxon>
        <taxon>Bacillati</taxon>
        <taxon>Actinomycetota</taxon>
        <taxon>Actinomycetes</taxon>
        <taxon>Mycobacteriales</taxon>
        <taxon>Mycobacteriaceae</taxon>
        <taxon>Mycobacterium</taxon>
    </lineage>
</organism>
<comment type="caution">
    <text evidence="1">The sequence shown here is derived from an EMBL/GenBank/DDBJ whole genome shotgun (WGS) entry which is preliminary data.</text>
</comment>
<sequence>MNYATLGEHRGDSLPYASHGYRVCGNLRGAAELQRQLYGQLAQWCDELAANPILGHADHSREEINHIAAVMNAEEAAAAFRAAVDHAIALADTLSTAQTALSPLYHDTAGDED</sequence>
<accession>A0A0Q2QLX6</accession>
<dbReference type="EMBL" id="LKTM01000007">
    <property type="protein sequence ID" value="KQH80813.1"/>
    <property type="molecule type" value="Genomic_DNA"/>
</dbReference>